<organism evidence="2 3">
    <name type="scientific">Stentor coeruleus</name>
    <dbReference type="NCBI Taxonomy" id="5963"/>
    <lineage>
        <taxon>Eukaryota</taxon>
        <taxon>Sar</taxon>
        <taxon>Alveolata</taxon>
        <taxon>Ciliophora</taxon>
        <taxon>Postciliodesmatophora</taxon>
        <taxon>Heterotrichea</taxon>
        <taxon>Heterotrichida</taxon>
        <taxon>Stentoridae</taxon>
        <taxon>Stentor</taxon>
    </lineage>
</organism>
<evidence type="ECO:0000313" key="2">
    <source>
        <dbReference type="EMBL" id="OMJ68904.1"/>
    </source>
</evidence>
<feature type="coiled-coil region" evidence="1">
    <location>
        <begin position="170"/>
        <end position="246"/>
    </location>
</feature>
<accession>A0A1R2AWL3</accession>
<gene>
    <name evidence="2" type="ORF">SteCoe_33505</name>
</gene>
<dbReference type="EMBL" id="MPUH01001265">
    <property type="protein sequence ID" value="OMJ68904.1"/>
    <property type="molecule type" value="Genomic_DNA"/>
</dbReference>
<dbReference type="OrthoDB" id="6368736at2759"/>
<dbReference type="AlphaFoldDB" id="A0A1R2AWL3"/>
<dbReference type="Proteomes" id="UP000187209">
    <property type="component" value="Unassembled WGS sequence"/>
</dbReference>
<evidence type="ECO:0000256" key="1">
    <source>
        <dbReference type="SAM" id="Coils"/>
    </source>
</evidence>
<keyword evidence="1" id="KW-0175">Coiled coil</keyword>
<protein>
    <submittedName>
        <fullName evidence="2">Uncharacterized protein</fullName>
    </submittedName>
</protein>
<evidence type="ECO:0000313" key="3">
    <source>
        <dbReference type="Proteomes" id="UP000187209"/>
    </source>
</evidence>
<proteinExistence type="predicted"/>
<keyword evidence="3" id="KW-1185">Reference proteome</keyword>
<sequence>MDIKHSNLMCLNKAYWQCSYFMCLNKAYWQCNCPGYPKSCDLHVQSHKIKKRCLIKNIKSLYLNAIARCCQNALNTLEFNSINLAQKIIKEVKNCLVENLNFISSEKQRIKILALSNNKSQVKAILNWVASINSIKRNPKAFTSSLSMLLGVDKNSIELLKAEENQYILNEKTKEDLQMSNNKIMKMEKEIASLKKENENEIEKNIDLTKNLAETEKKLEMLNTSMAATEKKLGKLNLNMQIAKKKLEEFKIILPSSEFKSKI</sequence>
<reference evidence="2 3" key="1">
    <citation type="submission" date="2016-11" db="EMBL/GenBank/DDBJ databases">
        <title>The macronuclear genome of Stentor coeruleus: a giant cell with tiny introns.</title>
        <authorList>
            <person name="Slabodnick M."/>
            <person name="Ruby J.G."/>
            <person name="Reiff S.B."/>
            <person name="Swart E.C."/>
            <person name="Gosai S."/>
            <person name="Prabakaran S."/>
            <person name="Witkowska E."/>
            <person name="Larue G.E."/>
            <person name="Fisher S."/>
            <person name="Freeman R.M."/>
            <person name="Gunawardena J."/>
            <person name="Chu W."/>
            <person name="Stover N.A."/>
            <person name="Gregory B.D."/>
            <person name="Nowacki M."/>
            <person name="Derisi J."/>
            <person name="Roy S.W."/>
            <person name="Marshall W.F."/>
            <person name="Sood P."/>
        </authorList>
    </citation>
    <scope>NUCLEOTIDE SEQUENCE [LARGE SCALE GENOMIC DNA]</scope>
    <source>
        <strain evidence="2">WM001</strain>
    </source>
</reference>
<comment type="caution">
    <text evidence="2">The sequence shown here is derived from an EMBL/GenBank/DDBJ whole genome shotgun (WGS) entry which is preliminary data.</text>
</comment>
<name>A0A1R2AWL3_9CILI</name>